<feature type="compositionally biased region" description="Polar residues" evidence="1">
    <location>
        <begin position="1"/>
        <end position="15"/>
    </location>
</feature>
<sequence length="91" mass="9709">MNGTDASDVAAQNKSPDLRGGTRRLSEARADGDDISTRDLAALISFPMQLAACRAPIHEVVADDYRVRSQTAFGDGQSRRHNGPALIRGGD</sequence>
<feature type="region of interest" description="Disordered" evidence="1">
    <location>
        <begin position="1"/>
        <end position="32"/>
    </location>
</feature>
<protein>
    <submittedName>
        <fullName evidence="2">Uncharacterized protein</fullName>
    </submittedName>
</protein>
<evidence type="ECO:0000313" key="2">
    <source>
        <dbReference type="EMBL" id="KAF0041878.1"/>
    </source>
</evidence>
<feature type="region of interest" description="Disordered" evidence="1">
    <location>
        <begin position="70"/>
        <end position="91"/>
    </location>
</feature>
<evidence type="ECO:0000256" key="1">
    <source>
        <dbReference type="SAM" id="MobiDB-lite"/>
    </source>
</evidence>
<gene>
    <name evidence="2" type="ORF">F2P81_005410</name>
</gene>
<name>A0A6A4TBW0_SCOMX</name>
<comment type="caution">
    <text evidence="2">The sequence shown here is derived from an EMBL/GenBank/DDBJ whole genome shotgun (WGS) entry which is preliminary data.</text>
</comment>
<dbReference type="Proteomes" id="UP000438429">
    <property type="component" value="Unassembled WGS sequence"/>
</dbReference>
<organism evidence="2 3">
    <name type="scientific">Scophthalmus maximus</name>
    <name type="common">Turbot</name>
    <name type="synonym">Psetta maxima</name>
    <dbReference type="NCBI Taxonomy" id="52904"/>
    <lineage>
        <taxon>Eukaryota</taxon>
        <taxon>Metazoa</taxon>
        <taxon>Chordata</taxon>
        <taxon>Craniata</taxon>
        <taxon>Vertebrata</taxon>
        <taxon>Euteleostomi</taxon>
        <taxon>Actinopterygii</taxon>
        <taxon>Neopterygii</taxon>
        <taxon>Teleostei</taxon>
        <taxon>Neoteleostei</taxon>
        <taxon>Acanthomorphata</taxon>
        <taxon>Carangaria</taxon>
        <taxon>Pleuronectiformes</taxon>
        <taxon>Pleuronectoidei</taxon>
        <taxon>Scophthalmidae</taxon>
        <taxon>Scophthalmus</taxon>
    </lineage>
</organism>
<dbReference type="AlphaFoldDB" id="A0A6A4TBW0"/>
<evidence type="ECO:0000313" key="3">
    <source>
        <dbReference type="Proteomes" id="UP000438429"/>
    </source>
</evidence>
<dbReference type="EMBL" id="VEVO01000005">
    <property type="protein sequence ID" value="KAF0041878.1"/>
    <property type="molecule type" value="Genomic_DNA"/>
</dbReference>
<reference evidence="2 3" key="1">
    <citation type="submission" date="2019-06" db="EMBL/GenBank/DDBJ databases">
        <title>Draft genomes of female and male turbot (Scophthalmus maximus).</title>
        <authorList>
            <person name="Xu H."/>
            <person name="Xu X.-W."/>
            <person name="Shao C."/>
            <person name="Chen S."/>
        </authorList>
    </citation>
    <scope>NUCLEOTIDE SEQUENCE [LARGE SCALE GENOMIC DNA]</scope>
    <source>
        <strain evidence="2">Ysfricsl-2016a</strain>
        <tissue evidence="2">Blood</tissue>
    </source>
</reference>
<proteinExistence type="predicted"/>
<accession>A0A6A4TBW0</accession>